<dbReference type="Pfam" id="PF04238">
    <property type="entry name" value="DUF420"/>
    <property type="match status" value="1"/>
</dbReference>
<dbReference type="RefSeq" id="WP_130922700.1">
    <property type="nucleotide sequence ID" value="NZ_JAANOL010000002.1"/>
</dbReference>
<evidence type="ECO:0000256" key="1">
    <source>
        <dbReference type="SAM" id="Phobius"/>
    </source>
</evidence>
<dbReference type="PANTHER" id="PTHR37692">
    <property type="entry name" value="HYPOTHETICAL MEMBRANE SPANNING PROTEIN"/>
    <property type="match status" value="1"/>
</dbReference>
<protein>
    <submittedName>
        <fullName evidence="2">DUF420 domain-containing protein</fullName>
    </submittedName>
</protein>
<dbReference type="EMBL" id="SEWY01000002">
    <property type="protein sequence ID" value="TBH74154.1"/>
    <property type="molecule type" value="Genomic_DNA"/>
</dbReference>
<name>A0A4Q9BDV6_9BACT</name>
<keyword evidence="1" id="KW-1133">Transmembrane helix</keyword>
<comment type="caution">
    <text evidence="2">The sequence shown here is derived from an EMBL/GenBank/DDBJ whole genome shotgun (WGS) entry which is preliminary data.</text>
</comment>
<reference evidence="2 3" key="1">
    <citation type="submission" date="2019-02" db="EMBL/GenBank/DDBJ databases">
        <title>Genome of a new Bacteroidetes strain.</title>
        <authorList>
            <person name="Pitt A."/>
        </authorList>
    </citation>
    <scope>NUCLEOTIDE SEQUENCE [LARGE SCALE GENOMIC DNA]</scope>
    <source>
        <strain evidence="2 3">103A-SOEBACH</strain>
    </source>
</reference>
<keyword evidence="1" id="KW-0812">Transmembrane</keyword>
<keyword evidence="3" id="KW-1185">Reference proteome</keyword>
<organism evidence="2 3">
    <name type="scientific">Aquirufa antheringensis</name>
    <dbReference type="NCBI Taxonomy" id="2516559"/>
    <lineage>
        <taxon>Bacteria</taxon>
        <taxon>Pseudomonadati</taxon>
        <taxon>Bacteroidota</taxon>
        <taxon>Cytophagia</taxon>
        <taxon>Cytophagales</taxon>
        <taxon>Flectobacillaceae</taxon>
        <taxon>Aquirufa</taxon>
    </lineage>
</organism>
<dbReference type="AlphaFoldDB" id="A0A4Q9BDV6"/>
<dbReference type="Proteomes" id="UP000293583">
    <property type="component" value="Unassembled WGS sequence"/>
</dbReference>
<sequence>MLKLTKSPQNNLIINVISIAIPLAVAGLLSLPTKLPLGDWTKMLPHFIGVINSTTALSLLVGLIAIKRKNIGGHRKAMGAAVLQGAVFLVLYILYHVANESTKFGGEGLIKGIYLFLLASHIFLSIGVVRLVLLALYHVLTGDIEAHKKTVKWAYPIWLYVSISGVIVYLMISPYYV</sequence>
<accession>A0A4Q9BDV6</accession>
<feature type="transmembrane region" description="Helical" evidence="1">
    <location>
        <begin position="43"/>
        <end position="66"/>
    </location>
</feature>
<dbReference type="InterPro" id="IPR007352">
    <property type="entry name" value="DUF420"/>
</dbReference>
<feature type="transmembrane region" description="Helical" evidence="1">
    <location>
        <begin position="12"/>
        <end position="31"/>
    </location>
</feature>
<evidence type="ECO:0000313" key="3">
    <source>
        <dbReference type="Proteomes" id="UP000293583"/>
    </source>
</evidence>
<dbReference type="PANTHER" id="PTHR37692:SF1">
    <property type="entry name" value="DUF420 DOMAIN-CONTAINING PROTEIN"/>
    <property type="match status" value="1"/>
</dbReference>
<evidence type="ECO:0000313" key="2">
    <source>
        <dbReference type="EMBL" id="TBH74154.1"/>
    </source>
</evidence>
<dbReference type="OrthoDB" id="9811380at2"/>
<feature type="transmembrane region" description="Helical" evidence="1">
    <location>
        <begin position="113"/>
        <end position="137"/>
    </location>
</feature>
<feature type="transmembrane region" description="Helical" evidence="1">
    <location>
        <begin position="78"/>
        <end position="98"/>
    </location>
</feature>
<proteinExistence type="predicted"/>
<keyword evidence="1" id="KW-0472">Membrane</keyword>
<gene>
    <name evidence="2" type="ORF">EWU20_03195</name>
</gene>
<feature type="transmembrane region" description="Helical" evidence="1">
    <location>
        <begin position="157"/>
        <end position="176"/>
    </location>
</feature>